<dbReference type="EMBL" id="JACAZI010000050">
    <property type="protein sequence ID" value="KAF7325421.1"/>
    <property type="molecule type" value="Genomic_DNA"/>
</dbReference>
<gene>
    <name evidence="1" type="ORF">MVEN_02627100</name>
</gene>
<protein>
    <submittedName>
        <fullName evidence="1">Pkinase-fungal domain-containing protein</fullName>
    </submittedName>
</protein>
<evidence type="ECO:0000313" key="2">
    <source>
        <dbReference type="Proteomes" id="UP000620124"/>
    </source>
</evidence>
<accession>A0A8H6TZA7</accession>
<keyword evidence="2" id="KW-1185">Reference proteome</keyword>
<dbReference type="Proteomes" id="UP000620124">
    <property type="component" value="Unassembled WGS sequence"/>
</dbReference>
<keyword evidence="1" id="KW-0808">Transferase</keyword>
<reference evidence="1" key="1">
    <citation type="submission" date="2020-05" db="EMBL/GenBank/DDBJ databases">
        <title>Mycena genomes resolve the evolution of fungal bioluminescence.</title>
        <authorList>
            <person name="Tsai I.J."/>
        </authorList>
    </citation>
    <scope>NUCLEOTIDE SEQUENCE</scope>
    <source>
        <strain evidence="1">CCC161011</strain>
    </source>
</reference>
<dbReference type="GO" id="GO:0016301">
    <property type="term" value="F:kinase activity"/>
    <property type="evidence" value="ECO:0007669"/>
    <property type="project" value="UniProtKB-KW"/>
</dbReference>
<name>A0A8H6TZA7_9AGAR</name>
<sequence>MSCRRHRTLRSFLRILTHFITQTKRWKRCLRPALLATSSQTSAMNNAPKTPITAAGTLPATFLHSSLEVVLTRLGASELVHKLAELKKVADTQLNATLKASVVKNFDAESATTSNPADRTIDGRYWLCRLADAARGPAADDSLLALDYFPTPAEKLPRQEQHGYKKDRKYDASLRPSAAKSTTIFNVLVNVEFTKVKPPPVQYNPLIGASSPVAKYQQAITNADDVLTFQPTRLFVPTLSFHGKGKSTQLFVSILSQERFEFAVVENCFASAGFPTVSALLHLFRTASLYHLGYNPLFTYNLSSPPPNFSVGDAVPASVILPGAPGVVHLNGKRLSQLRSTPFKRSTVVLEVSGR</sequence>
<keyword evidence="1" id="KW-0418">Kinase</keyword>
<proteinExistence type="predicted"/>
<evidence type="ECO:0000313" key="1">
    <source>
        <dbReference type="EMBL" id="KAF7325421.1"/>
    </source>
</evidence>
<dbReference type="AlphaFoldDB" id="A0A8H6TZA7"/>
<comment type="caution">
    <text evidence="1">The sequence shown here is derived from an EMBL/GenBank/DDBJ whole genome shotgun (WGS) entry which is preliminary data.</text>
</comment>
<dbReference type="OrthoDB" id="2747778at2759"/>
<organism evidence="1 2">
    <name type="scientific">Mycena venus</name>
    <dbReference type="NCBI Taxonomy" id="2733690"/>
    <lineage>
        <taxon>Eukaryota</taxon>
        <taxon>Fungi</taxon>
        <taxon>Dikarya</taxon>
        <taxon>Basidiomycota</taxon>
        <taxon>Agaricomycotina</taxon>
        <taxon>Agaricomycetes</taxon>
        <taxon>Agaricomycetidae</taxon>
        <taxon>Agaricales</taxon>
        <taxon>Marasmiineae</taxon>
        <taxon>Mycenaceae</taxon>
        <taxon>Mycena</taxon>
    </lineage>
</organism>